<accession>A0A812MMP1</accession>
<comment type="caution">
    <text evidence="1">The sequence shown here is derived from an EMBL/GenBank/DDBJ whole genome shotgun (WGS) entry which is preliminary data.</text>
</comment>
<name>A0A812MMP1_SYMPI</name>
<dbReference type="Proteomes" id="UP000649617">
    <property type="component" value="Unassembled WGS sequence"/>
</dbReference>
<feature type="non-terminal residue" evidence="1">
    <location>
        <position position="145"/>
    </location>
</feature>
<keyword evidence="2" id="KW-1185">Reference proteome</keyword>
<evidence type="ECO:0000313" key="2">
    <source>
        <dbReference type="Proteomes" id="UP000649617"/>
    </source>
</evidence>
<proteinExistence type="predicted"/>
<dbReference type="AlphaFoldDB" id="A0A812MMP1"/>
<sequence>DMLGLVVVPQPGEEEFLLEKPLQQVYVAEAPSGKGGKLTSEQLMEAVAGGDVAFVAEALPVGVSRMILNPTSEERASFQQDLAKLLLQVPDSPWPAGKLMQKLKAYDHEGTLALVILSDAMAPAMKHHIDLMDKAKERLEERGYR</sequence>
<feature type="non-terminal residue" evidence="1">
    <location>
        <position position="1"/>
    </location>
</feature>
<gene>
    <name evidence="1" type="primary">Kcnh5</name>
    <name evidence="1" type="ORF">SPIL2461_LOCUS5542</name>
</gene>
<evidence type="ECO:0000313" key="1">
    <source>
        <dbReference type="EMBL" id="CAE7262417.1"/>
    </source>
</evidence>
<dbReference type="OrthoDB" id="445778at2759"/>
<protein>
    <submittedName>
        <fullName evidence="1">Kcnh5 protein</fullName>
    </submittedName>
</protein>
<organism evidence="1 2">
    <name type="scientific">Symbiodinium pilosum</name>
    <name type="common">Dinoflagellate</name>
    <dbReference type="NCBI Taxonomy" id="2952"/>
    <lineage>
        <taxon>Eukaryota</taxon>
        <taxon>Sar</taxon>
        <taxon>Alveolata</taxon>
        <taxon>Dinophyceae</taxon>
        <taxon>Suessiales</taxon>
        <taxon>Symbiodiniaceae</taxon>
        <taxon>Symbiodinium</taxon>
    </lineage>
</organism>
<dbReference type="EMBL" id="CAJNIZ010007914">
    <property type="protein sequence ID" value="CAE7262417.1"/>
    <property type="molecule type" value="Genomic_DNA"/>
</dbReference>
<reference evidence="1" key="1">
    <citation type="submission" date="2021-02" db="EMBL/GenBank/DDBJ databases">
        <authorList>
            <person name="Dougan E. K."/>
            <person name="Rhodes N."/>
            <person name="Thang M."/>
            <person name="Chan C."/>
        </authorList>
    </citation>
    <scope>NUCLEOTIDE SEQUENCE</scope>
</reference>